<feature type="non-terminal residue" evidence="2">
    <location>
        <position position="1"/>
    </location>
</feature>
<sequence>TWRGLVLPHGVAWCYHMAWPGATTWHDLVLLLGTTTSCHMAQTCAATWHDMVLPHGTMNYHVVPPCGPTWLCHIA</sequence>
<reference evidence="3" key="1">
    <citation type="submission" date="2016-06" db="EMBL/GenBank/DDBJ databases">
        <title>Parallel loss of symbiosis genes in relatives of nitrogen-fixing non-legume Parasponia.</title>
        <authorList>
            <person name="Van Velzen R."/>
            <person name="Holmer R."/>
            <person name="Bu F."/>
            <person name="Rutten L."/>
            <person name="Van Zeijl A."/>
            <person name="Liu W."/>
            <person name="Santuari L."/>
            <person name="Cao Q."/>
            <person name="Sharma T."/>
            <person name="Shen D."/>
            <person name="Roswanjaya Y."/>
            <person name="Wardhani T."/>
            <person name="Kalhor M.S."/>
            <person name="Jansen J."/>
            <person name="Van den Hoogen J."/>
            <person name="Gungor B."/>
            <person name="Hartog M."/>
            <person name="Hontelez J."/>
            <person name="Verver J."/>
            <person name="Yang W.-C."/>
            <person name="Schijlen E."/>
            <person name="Repin R."/>
            <person name="Schilthuizen M."/>
            <person name="Schranz E."/>
            <person name="Heidstra R."/>
            <person name="Miyata K."/>
            <person name="Fedorova E."/>
            <person name="Kohlen W."/>
            <person name="Bisseling T."/>
            <person name="Smit S."/>
            <person name="Geurts R."/>
        </authorList>
    </citation>
    <scope>NUCLEOTIDE SEQUENCE [LARGE SCALE GENOMIC DNA]</scope>
    <source>
        <strain evidence="3">cv. RG33-2</strain>
    </source>
</reference>
<name>A0A2P5CJJ1_TREOI</name>
<protein>
    <submittedName>
        <fullName evidence="2">Uncharacterized protein</fullName>
    </submittedName>
</protein>
<keyword evidence="3" id="KW-1185">Reference proteome</keyword>
<dbReference type="AlphaFoldDB" id="A0A2P5CJJ1"/>
<dbReference type="OrthoDB" id="10307447at2759"/>
<organism evidence="2 3">
    <name type="scientific">Trema orientale</name>
    <name type="common">Charcoal tree</name>
    <name type="synonym">Celtis orientalis</name>
    <dbReference type="NCBI Taxonomy" id="63057"/>
    <lineage>
        <taxon>Eukaryota</taxon>
        <taxon>Viridiplantae</taxon>
        <taxon>Streptophyta</taxon>
        <taxon>Embryophyta</taxon>
        <taxon>Tracheophyta</taxon>
        <taxon>Spermatophyta</taxon>
        <taxon>Magnoliopsida</taxon>
        <taxon>eudicotyledons</taxon>
        <taxon>Gunneridae</taxon>
        <taxon>Pentapetalae</taxon>
        <taxon>rosids</taxon>
        <taxon>fabids</taxon>
        <taxon>Rosales</taxon>
        <taxon>Cannabaceae</taxon>
        <taxon>Trema</taxon>
    </lineage>
</organism>
<keyword evidence="1" id="KW-0732">Signal</keyword>
<dbReference type="EMBL" id="JXTC01000357">
    <property type="protein sequence ID" value="PON61212.1"/>
    <property type="molecule type" value="Genomic_DNA"/>
</dbReference>
<feature type="chain" id="PRO_5015135279" evidence="1">
    <location>
        <begin position="41"/>
        <end position="75"/>
    </location>
</feature>
<proteinExistence type="predicted"/>
<accession>A0A2P5CJJ1</accession>
<dbReference type="InParanoid" id="A0A2P5CJJ1"/>
<dbReference type="Proteomes" id="UP000237000">
    <property type="component" value="Unassembled WGS sequence"/>
</dbReference>
<evidence type="ECO:0000256" key="1">
    <source>
        <dbReference type="SAM" id="SignalP"/>
    </source>
</evidence>
<feature type="signal peptide" evidence="1">
    <location>
        <begin position="1"/>
        <end position="40"/>
    </location>
</feature>
<comment type="caution">
    <text evidence="2">The sequence shown here is derived from an EMBL/GenBank/DDBJ whole genome shotgun (WGS) entry which is preliminary data.</text>
</comment>
<gene>
    <name evidence="2" type="ORF">TorRG33x02_282330</name>
</gene>
<evidence type="ECO:0000313" key="3">
    <source>
        <dbReference type="Proteomes" id="UP000237000"/>
    </source>
</evidence>
<evidence type="ECO:0000313" key="2">
    <source>
        <dbReference type="EMBL" id="PON61212.1"/>
    </source>
</evidence>